<comment type="caution">
    <text evidence="3">The sequence shown here is derived from an EMBL/GenBank/DDBJ whole genome shotgun (WGS) entry which is preliminary data.</text>
</comment>
<dbReference type="InterPro" id="IPR031571">
    <property type="entry name" value="RcpC_dom"/>
</dbReference>
<dbReference type="Proteomes" id="UP000295258">
    <property type="component" value="Unassembled WGS sequence"/>
</dbReference>
<protein>
    <submittedName>
        <fullName evidence="3">Flagellar biosynthesis protein FlgA</fullName>
    </submittedName>
</protein>
<dbReference type="Pfam" id="PF16976">
    <property type="entry name" value="RcpC"/>
    <property type="match status" value="1"/>
</dbReference>
<keyword evidence="4" id="KW-1185">Reference proteome</keyword>
<evidence type="ECO:0000313" key="4">
    <source>
        <dbReference type="Proteomes" id="UP000295258"/>
    </source>
</evidence>
<sequence>MIQTWLSRYARRRRLIAAALAAVAVLSAYLATRPAAGPTVLVAARDLSPGPLDPDDFSPVPLAHPPSGAVRATRTGQILATPMRKGEPLTDVRLLRTFRLPPGMVAAPVRIADAAAVELISPGSTIGVLASWQEGQPARQIASALTVLTIPATTRDSGHDHGALIVLATTPTQAAELAAAQAGGRLSITINPAGGP</sequence>
<keyword evidence="3" id="KW-0282">Flagellum</keyword>
<dbReference type="CDD" id="cd11614">
    <property type="entry name" value="SAF_CpaB_FlgA_like"/>
    <property type="match status" value="1"/>
</dbReference>
<dbReference type="RefSeq" id="WP_132598386.1">
    <property type="nucleotide sequence ID" value="NZ_SMKO01000092.1"/>
</dbReference>
<dbReference type="EMBL" id="SMKO01000092">
    <property type="protein sequence ID" value="TDD00501.1"/>
    <property type="molecule type" value="Genomic_DNA"/>
</dbReference>
<gene>
    <name evidence="3" type="ORF">E1292_28490</name>
</gene>
<evidence type="ECO:0000259" key="2">
    <source>
        <dbReference type="SMART" id="SM00858"/>
    </source>
</evidence>
<name>A0A4R4V749_9ACTN</name>
<organism evidence="3 4">
    <name type="scientific">Nonomuraea deserti</name>
    <dbReference type="NCBI Taxonomy" id="1848322"/>
    <lineage>
        <taxon>Bacteria</taxon>
        <taxon>Bacillati</taxon>
        <taxon>Actinomycetota</taxon>
        <taxon>Actinomycetes</taxon>
        <taxon>Streptosporangiales</taxon>
        <taxon>Streptosporangiaceae</taxon>
        <taxon>Nonomuraea</taxon>
    </lineage>
</organism>
<feature type="signal peptide" evidence="1">
    <location>
        <begin position="1"/>
        <end position="30"/>
    </location>
</feature>
<feature type="chain" id="PRO_5039099796" evidence="1">
    <location>
        <begin position="31"/>
        <end position="196"/>
    </location>
</feature>
<proteinExistence type="predicted"/>
<evidence type="ECO:0000313" key="3">
    <source>
        <dbReference type="EMBL" id="TDD00501.1"/>
    </source>
</evidence>
<keyword evidence="3" id="KW-0966">Cell projection</keyword>
<keyword evidence="3" id="KW-0969">Cilium</keyword>
<dbReference type="AlphaFoldDB" id="A0A4R4V749"/>
<keyword evidence="1" id="KW-0732">Signal</keyword>
<feature type="domain" description="SAF" evidence="2">
    <location>
        <begin position="38"/>
        <end position="95"/>
    </location>
</feature>
<dbReference type="SMART" id="SM00858">
    <property type="entry name" value="SAF"/>
    <property type="match status" value="1"/>
</dbReference>
<evidence type="ECO:0000256" key="1">
    <source>
        <dbReference type="SAM" id="SignalP"/>
    </source>
</evidence>
<dbReference type="InterPro" id="IPR013974">
    <property type="entry name" value="SAF"/>
</dbReference>
<accession>A0A4R4V749</accession>
<reference evidence="3 4" key="1">
    <citation type="submission" date="2019-03" db="EMBL/GenBank/DDBJ databases">
        <title>Draft genome sequences of novel Actinobacteria.</title>
        <authorList>
            <person name="Sahin N."/>
            <person name="Ay H."/>
            <person name="Saygin H."/>
        </authorList>
    </citation>
    <scope>NUCLEOTIDE SEQUENCE [LARGE SCALE GENOMIC DNA]</scope>
    <source>
        <strain evidence="3 4">KC310</strain>
    </source>
</reference>